<feature type="domain" description="SPOR" evidence="2">
    <location>
        <begin position="89"/>
        <end position="168"/>
    </location>
</feature>
<keyword evidence="4" id="KW-1185">Reference proteome</keyword>
<gene>
    <name evidence="3" type="ORF">FHS16_000237</name>
</gene>
<dbReference type="RefSeq" id="WP_183557720.1">
    <property type="nucleotide sequence ID" value="NZ_CBCSLB010000001.1"/>
</dbReference>
<sequence>MANKRSFKQYLMLVVAIMVLATTWTGSPSHAAVPKLDQIRVALFMQLPGKYDDTTAAATFSSPAGLNIGSRQPDGVSSWFNVSGGTSVRFAADSFKVKVYESTTFASALAVQKRLQALKGAAFLTSLSKNGSIVYQVIEGTYKTAAEAAAAQTKWAADSEISKLVGGYKAVQQGPLHLESAPLAGKAEAIAAASSFGAVGLDAYVAVRDSQAEMASYSVMVGAAVTDAELQIVQAAASKAAGGGALKTADAKLPYLMLRNDHTLSAKAESSSELYMFAGSDTKIAISPVGSDPIKLTERSNRSYRGQFELSMMNGRMAVINELPFEQYLYSVVGVEMYPSWPAEALKAQAVAARSYALNKGFGFQIAHVVDTTLSQAYYGTGSEKPSTIAAVDDTAGEVAMHDGKVIEALFAASGGGMTADAKEIWGNAVPYLMPVKSPDTSSETGLHSWYRVVLPSGEIGYVRDDLLDETGQTTAAGSPIMQVNTNGTKVRKHPQIQDTIPVVATADSGTKVIVLEKKVESNSMSWVRGPYTPQEMLTVINAKVKTPISGPLRTLEVSQKGASGRATEITANGQKLTVSYPDMLRSTLGVQGSLPSTLFQIEETAKVALLGSGSATRTKLGDSAPVYMISAGGKVTEASQSNLFIMDGSKHLRAATKEPSFRFIGTGNGHGVGLSQYGALSLAQQGYDYQYILKYYYKDVTIAKE</sequence>
<evidence type="ECO:0000313" key="3">
    <source>
        <dbReference type="EMBL" id="MBB3150205.1"/>
    </source>
</evidence>
<dbReference type="InterPro" id="IPR051922">
    <property type="entry name" value="Bact_Sporulation_Assoc"/>
</dbReference>
<dbReference type="AlphaFoldDB" id="A0A7W5G831"/>
<dbReference type="PANTHER" id="PTHR30032">
    <property type="entry name" value="N-ACETYLMURAMOYL-L-ALANINE AMIDASE-RELATED"/>
    <property type="match status" value="1"/>
</dbReference>
<dbReference type="GO" id="GO:0042834">
    <property type="term" value="F:peptidoglycan binding"/>
    <property type="evidence" value="ECO:0007669"/>
    <property type="project" value="InterPro"/>
</dbReference>
<name>A0A7W5G831_9BACL</name>
<organism evidence="3 4">
    <name type="scientific">Paenibacillus endophyticus</name>
    <dbReference type="NCBI Taxonomy" id="1294268"/>
    <lineage>
        <taxon>Bacteria</taxon>
        <taxon>Bacillati</taxon>
        <taxon>Bacillota</taxon>
        <taxon>Bacilli</taxon>
        <taxon>Bacillales</taxon>
        <taxon>Paenibacillaceae</taxon>
        <taxon>Paenibacillus</taxon>
    </lineage>
</organism>
<comment type="caution">
    <text evidence="3">The sequence shown here is derived from an EMBL/GenBank/DDBJ whole genome shotgun (WGS) entry which is preliminary data.</text>
</comment>
<dbReference type="GO" id="GO:0030435">
    <property type="term" value="P:sporulation resulting in formation of a cellular spore"/>
    <property type="evidence" value="ECO:0007669"/>
    <property type="project" value="InterPro"/>
</dbReference>
<dbReference type="InterPro" id="IPR013693">
    <property type="entry name" value="SpoIID/LytB_N"/>
</dbReference>
<evidence type="ECO:0000259" key="2">
    <source>
        <dbReference type="PROSITE" id="PS51724"/>
    </source>
</evidence>
<accession>A0A7W5G831</accession>
<evidence type="ECO:0000256" key="1">
    <source>
        <dbReference type="SAM" id="SignalP"/>
    </source>
</evidence>
<dbReference type="EMBL" id="JACHXW010000001">
    <property type="protein sequence ID" value="MBB3150205.1"/>
    <property type="molecule type" value="Genomic_DNA"/>
</dbReference>
<dbReference type="NCBIfam" id="TIGR02669">
    <property type="entry name" value="SpoIID_LytB"/>
    <property type="match status" value="1"/>
</dbReference>
<dbReference type="PANTHER" id="PTHR30032:SF4">
    <property type="entry name" value="AMIDASE ENHANCER"/>
    <property type="match status" value="1"/>
</dbReference>
<dbReference type="Pfam" id="PF08486">
    <property type="entry name" value="SpoIID"/>
    <property type="match status" value="1"/>
</dbReference>
<feature type="chain" id="PRO_5031445544" evidence="1">
    <location>
        <begin position="32"/>
        <end position="706"/>
    </location>
</feature>
<reference evidence="3 4" key="1">
    <citation type="submission" date="2020-08" db="EMBL/GenBank/DDBJ databases">
        <title>Genomic Encyclopedia of Type Strains, Phase III (KMG-III): the genomes of soil and plant-associated and newly described type strains.</title>
        <authorList>
            <person name="Whitman W."/>
        </authorList>
    </citation>
    <scope>NUCLEOTIDE SEQUENCE [LARGE SCALE GENOMIC DNA]</scope>
    <source>
        <strain evidence="3 4">CECT 8234</strain>
    </source>
</reference>
<proteinExistence type="predicted"/>
<dbReference type="InterPro" id="IPR007730">
    <property type="entry name" value="SPOR-like_dom"/>
</dbReference>
<dbReference type="InterPro" id="IPR013486">
    <property type="entry name" value="SpoIID/LytB"/>
</dbReference>
<feature type="signal peptide" evidence="1">
    <location>
        <begin position="1"/>
        <end position="31"/>
    </location>
</feature>
<dbReference type="Proteomes" id="UP000518605">
    <property type="component" value="Unassembled WGS sequence"/>
</dbReference>
<evidence type="ECO:0000313" key="4">
    <source>
        <dbReference type="Proteomes" id="UP000518605"/>
    </source>
</evidence>
<protein>
    <submittedName>
        <fullName evidence="3">Stage II sporulation protein D</fullName>
    </submittedName>
</protein>
<dbReference type="GO" id="GO:0030288">
    <property type="term" value="C:outer membrane-bounded periplasmic space"/>
    <property type="evidence" value="ECO:0007669"/>
    <property type="project" value="TreeGrafter"/>
</dbReference>
<dbReference type="PROSITE" id="PS51724">
    <property type="entry name" value="SPOR"/>
    <property type="match status" value="1"/>
</dbReference>
<keyword evidence="1" id="KW-0732">Signal</keyword>